<dbReference type="Pfam" id="PF08242">
    <property type="entry name" value="Methyltransf_12"/>
    <property type="match status" value="1"/>
</dbReference>
<dbReference type="InterPro" id="IPR014030">
    <property type="entry name" value="Ketoacyl_synth_N"/>
</dbReference>
<dbReference type="SMART" id="SM00822">
    <property type="entry name" value="PKS_KR"/>
    <property type="match status" value="1"/>
</dbReference>
<dbReference type="Gene3D" id="3.40.50.720">
    <property type="entry name" value="NAD(P)-binding Rossmann-like Domain"/>
    <property type="match status" value="1"/>
</dbReference>
<evidence type="ECO:0000313" key="12">
    <source>
        <dbReference type="Proteomes" id="UP000015530"/>
    </source>
</evidence>
<comment type="caution">
    <text evidence="7">Lacks conserved residue(s) required for the propagation of feature annotation.</text>
</comment>
<dbReference type="SUPFAM" id="SSF51735">
    <property type="entry name" value="NAD(P)-binding Rossmann-fold domains"/>
    <property type="match status" value="1"/>
</dbReference>
<dbReference type="GO" id="GO:0032259">
    <property type="term" value="P:methylation"/>
    <property type="evidence" value="ECO:0007669"/>
    <property type="project" value="UniProtKB-KW"/>
</dbReference>
<dbReference type="GO" id="GO:0016491">
    <property type="term" value="F:oxidoreductase activity"/>
    <property type="evidence" value="ECO:0007669"/>
    <property type="project" value="UniProtKB-KW"/>
</dbReference>
<dbReference type="Pfam" id="PF21089">
    <property type="entry name" value="PKS_DH_N"/>
    <property type="match status" value="1"/>
</dbReference>
<dbReference type="InterPro" id="IPR020841">
    <property type="entry name" value="PKS_Beta-ketoAc_synthase_dom"/>
</dbReference>
<dbReference type="Proteomes" id="UP000015530">
    <property type="component" value="Unassembled WGS sequence"/>
</dbReference>
<dbReference type="Pfam" id="PF02801">
    <property type="entry name" value="Ketoacyl-synt_C"/>
    <property type="match status" value="1"/>
</dbReference>
<dbReference type="eggNOG" id="KOG1202">
    <property type="taxonomic scope" value="Eukaryota"/>
</dbReference>
<dbReference type="CDD" id="cd02440">
    <property type="entry name" value="AdoMet_MTases"/>
    <property type="match status" value="1"/>
</dbReference>
<evidence type="ECO:0000256" key="4">
    <source>
        <dbReference type="ARBA" id="ARBA00022679"/>
    </source>
</evidence>
<feature type="region of interest" description="N-terminal hotdog fold" evidence="7">
    <location>
        <begin position="857"/>
        <end position="1021"/>
    </location>
</feature>
<dbReference type="PANTHER" id="PTHR43775:SF20">
    <property type="entry name" value="HYBRID PKS-NRPS SYNTHETASE APDA"/>
    <property type="match status" value="1"/>
</dbReference>
<dbReference type="InterPro" id="IPR013968">
    <property type="entry name" value="PKS_KR"/>
</dbReference>
<dbReference type="InterPro" id="IPR029063">
    <property type="entry name" value="SAM-dependent_MTases_sf"/>
</dbReference>
<dbReference type="InterPro" id="IPR016039">
    <property type="entry name" value="Thiolase-like"/>
</dbReference>
<dbReference type="EMBL" id="AMYD01001499">
    <property type="protein sequence ID" value="EQB52864.1"/>
    <property type="molecule type" value="Genomic_DNA"/>
</dbReference>
<dbReference type="InterPro" id="IPR014043">
    <property type="entry name" value="Acyl_transferase_dom"/>
</dbReference>
<dbReference type="Pfam" id="PF16197">
    <property type="entry name" value="KAsynt_C_assoc"/>
    <property type="match status" value="1"/>
</dbReference>
<dbReference type="InterPro" id="IPR006162">
    <property type="entry name" value="Ppantetheine_attach_site"/>
</dbReference>
<name>T0KLI9_COLGC</name>
<reference evidence="12" key="1">
    <citation type="journal article" date="2013" name="Mol. Plant Microbe Interact.">
        <title>Global aspects of pacC regulation of pathogenicity genes in Colletotrichum gloeosporioides as revealed by transcriptome analysis.</title>
        <authorList>
            <person name="Alkan N."/>
            <person name="Meng X."/>
            <person name="Friedlander G."/>
            <person name="Reuveni E."/>
            <person name="Sukno S."/>
            <person name="Sherman A."/>
            <person name="Thon M."/>
            <person name="Fluhr R."/>
            <person name="Prusky D."/>
        </authorList>
    </citation>
    <scope>NUCLEOTIDE SEQUENCE [LARGE SCALE GENOMIC DNA]</scope>
    <source>
        <strain evidence="12">Cg-14</strain>
    </source>
</reference>
<dbReference type="InterPro" id="IPR057326">
    <property type="entry name" value="KR_dom"/>
</dbReference>
<organism evidence="11 12">
    <name type="scientific">Colletotrichum gloeosporioides (strain Cg-14)</name>
    <name type="common">Anthracnose fungus</name>
    <name type="synonym">Glomerella cingulata</name>
    <dbReference type="NCBI Taxonomy" id="1237896"/>
    <lineage>
        <taxon>Eukaryota</taxon>
        <taxon>Fungi</taxon>
        <taxon>Dikarya</taxon>
        <taxon>Ascomycota</taxon>
        <taxon>Pezizomycotina</taxon>
        <taxon>Sordariomycetes</taxon>
        <taxon>Hypocreomycetidae</taxon>
        <taxon>Glomerellales</taxon>
        <taxon>Glomerellaceae</taxon>
        <taxon>Colletotrichum</taxon>
        <taxon>Colletotrichum gloeosporioides species complex</taxon>
    </lineage>
</organism>
<evidence type="ECO:0000256" key="1">
    <source>
        <dbReference type="ARBA" id="ARBA00022450"/>
    </source>
</evidence>
<keyword evidence="5" id="KW-0560">Oxidoreductase</keyword>
<feature type="region of interest" description="C-terminal hotdog fold" evidence="7">
    <location>
        <begin position="1040"/>
        <end position="1234"/>
    </location>
</feature>
<protein>
    <submittedName>
        <fullName evidence="11">Uncharacterized protein</fullName>
    </submittedName>
</protein>
<dbReference type="HOGENOM" id="CLU_000022_31_0_1"/>
<dbReference type="Pfam" id="PF23297">
    <property type="entry name" value="ACP_SdgA_C"/>
    <property type="match status" value="1"/>
</dbReference>
<evidence type="ECO:0000256" key="6">
    <source>
        <dbReference type="ARBA" id="ARBA00023268"/>
    </source>
</evidence>
<dbReference type="InterPro" id="IPR009081">
    <property type="entry name" value="PP-bd_ACP"/>
</dbReference>
<dbReference type="OMA" id="TERWHEV"/>
<dbReference type="InterPro" id="IPR050091">
    <property type="entry name" value="PKS_NRPS_Biosynth_Enz"/>
</dbReference>
<dbReference type="InterPro" id="IPR036291">
    <property type="entry name" value="NAD(P)-bd_dom_sf"/>
</dbReference>
<dbReference type="SUPFAM" id="SSF53901">
    <property type="entry name" value="Thiolase-like"/>
    <property type="match status" value="2"/>
</dbReference>
<sequence length="1747" mass="189458">MDDGSQFPVHDINGDKRKDSIAIVGIGCRLPGNVSSPSQLWDLLSEPVDLSAPIPPSRFSASGFYHEDAAHHGTTNTQRSYFLGDQDIQTFDAAFFNIGPREAEAMDPQALLSPTGKCQMWSSAADGYSRGEGVACVILKTVPQALHDGDRIYAVVRETGVNQDGRTTGITMPSSTAQTELIRETYAKAGLDLRKAEDRCQFFEAHGTGTPAGDPIEAQAIWDAFFTTPTNQSAPPEQLYVGSVKTVVGHLEGCAGLAGVIKACLGLHQGFIPSNLHLGTPNPKIAPMLGPDPAIQIPRRASVNSFGFGGTNAHAILESFDAIASKGTVHKAPKTTKQPPVNIVVSAAKEPSLASLVSRYADYLEAHPDLNLDSLAWTTQKRRTRLEYGISFTGSSRSILVKQMRTSVKAYHDGSHIGVSSTTWNSGSEGPDILGVFTGQGAQWATMGVKLLDACPAFAQSIARLENALFDTMAVEEELSGSSKWSLSTELRAPIGESRIAEAEFAQPLSTAVQVALVDTLRSVGVNFSAVIGHSSGELAAAYTVGCISAADAIRMAYYRGRFSKLARSPHDTDGDQGGKGGMLAAGISWDDAQILCSDSQLGFRDHVCVAANNAPSSVTLSGDLHKLREMQTLLRDRNVPVQMLRVDKAYHSPHMRVSGDAYREALSRCRLDGPQPTSNRPTCVWISSVHTDWEPISNANLHNLPQSLNSAQYWVENMLAPVRFRDALERLAKLKKVRAGLEVGPHPALRRQVVDTLTVSIGELAYRGTLARGVDERDSLSSVYGFLWERGINIDFDATSVSSNKSQVPLAGLPTMAWLHDRVYWRESARLSQLLRREPSSPLIGHCIDQGLRYDSSYTGAVRKSAESVRLGEWRWRQIIRVNEIPWLRGHKVQGQIVFPAAGYCVMAMDATSDLIKILCHESSTQTSSDLELDVIELQDVEFGRAVMLSEKNTEGIDILIRLHDIVLDGTKDASQTKSTVGAGTGGATQAMFMGLGGAYGSYTFTDISSGFFPQAKIKFADEVRRMIFKTLDIETDVVDQALTPATYDIIVASNVLHATRDIEASLKNVRKLLKPGGFLLLLEVTSVDKVLVPYLMGAVPGWWYFEDRWRKDTFSPLLTTERWHEVLQASGFQTGTEHIFRDMEHPEDHLSSVMVARATDEDWMAFRKCVPTPTAEFSANSLVIVKGKEENAISHGMALELKTRILGVCGDRVTVTIVDGLQTAAASSLLPSSMVIVLSDIESPLLGSPTSADWEALKIVFSGTSHDIFWVTSGRVHGRDPNQNMIVGLGRCARYENPGLRLRFIDTSSDDICQLKTPTRVAFSDATIDLLAKDPQILDWSLAGGDESPTGQLSNALLPNPACLFSPKKTYLFAGITSDLGLSVAKWMVQNGARSVALASRAPNIPKVWLEEMKSLGATDVRSFSMDVTDANSVKDVCDCIRDSMYPVAGVVFGAMVLNDNLLENMSFQTLQATMAPKVRGTYLVEQYFHDTDLDFFIFMSSMSAIVGIRGQSNYCAGNMYGRAVVADRRARGLAASTVDLSTVFGVGYFANAGASSLQTVHANLRGFNTLAIGEGDVLDAFHEAILRGPPNASATGDVIVGLGSETAVAIDQPPVSAAWHKDPRFGHFTARAGQKFDDRAAGGSAGGRSDMAKNVREKLSKTTTDEERLATLSSCFSAQIQDTMQLSSSSLRADVPLMDLGIDSLVAVDLRAWFFKELEVTVPILSILNGESVRDLCKVVLSQV</sequence>
<dbReference type="Pfam" id="PF00698">
    <property type="entry name" value="Acyl_transf_1"/>
    <property type="match status" value="1"/>
</dbReference>
<dbReference type="OrthoDB" id="329835at2759"/>
<dbReference type="InterPro" id="IPR032821">
    <property type="entry name" value="PKS_assoc"/>
</dbReference>
<comment type="caution">
    <text evidence="11">The sequence shown here is derived from an EMBL/GenBank/DDBJ whole genome shotgun (WGS) entry which is preliminary data.</text>
</comment>
<dbReference type="GO" id="GO:0008168">
    <property type="term" value="F:methyltransferase activity"/>
    <property type="evidence" value="ECO:0007669"/>
    <property type="project" value="UniProtKB-KW"/>
</dbReference>
<dbReference type="Gene3D" id="3.40.50.150">
    <property type="entry name" value="Vaccinia Virus protein VP39"/>
    <property type="match status" value="1"/>
</dbReference>
<dbReference type="InterPro" id="IPR014031">
    <property type="entry name" value="Ketoacyl_synth_C"/>
</dbReference>
<evidence type="ECO:0000259" key="8">
    <source>
        <dbReference type="PROSITE" id="PS50075"/>
    </source>
</evidence>
<dbReference type="InterPro" id="IPR036736">
    <property type="entry name" value="ACP-like_sf"/>
</dbReference>
<evidence type="ECO:0000256" key="7">
    <source>
        <dbReference type="PROSITE-ProRule" id="PRU01363"/>
    </source>
</evidence>
<dbReference type="InterPro" id="IPR001227">
    <property type="entry name" value="Ac_transferase_dom_sf"/>
</dbReference>
<keyword evidence="2" id="KW-0597">Phosphoprotein</keyword>
<dbReference type="SMART" id="SM00823">
    <property type="entry name" value="PKS_PP"/>
    <property type="match status" value="1"/>
</dbReference>
<evidence type="ECO:0000256" key="2">
    <source>
        <dbReference type="ARBA" id="ARBA00022553"/>
    </source>
</evidence>
<dbReference type="InterPro" id="IPR016035">
    <property type="entry name" value="Acyl_Trfase/lysoPLipase"/>
</dbReference>
<dbReference type="SUPFAM" id="SSF47336">
    <property type="entry name" value="ACP-like"/>
    <property type="match status" value="1"/>
</dbReference>
<keyword evidence="6" id="KW-0511">Multifunctional enzyme</keyword>
<dbReference type="PROSITE" id="PS52004">
    <property type="entry name" value="KS3_2"/>
    <property type="match status" value="1"/>
</dbReference>
<dbReference type="GO" id="GO:0004312">
    <property type="term" value="F:fatty acid synthase activity"/>
    <property type="evidence" value="ECO:0007669"/>
    <property type="project" value="TreeGrafter"/>
</dbReference>
<evidence type="ECO:0000256" key="5">
    <source>
        <dbReference type="ARBA" id="ARBA00023002"/>
    </source>
</evidence>
<evidence type="ECO:0000259" key="10">
    <source>
        <dbReference type="PROSITE" id="PS52019"/>
    </source>
</evidence>
<dbReference type="Gene3D" id="3.30.70.3290">
    <property type="match status" value="1"/>
</dbReference>
<dbReference type="PROSITE" id="PS50075">
    <property type="entry name" value="CARRIER"/>
    <property type="match status" value="1"/>
</dbReference>
<dbReference type="Pfam" id="PF00109">
    <property type="entry name" value="ketoacyl-synt"/>
    <property type="match status" value="1"/>
</dbReference>
<dbReference type="CDD" id="cd00833">
    <property type="entry name" value="PKS"/>
    <property type="match status" value="1"/>
</dbReference>
<dbReference type="STRING" id="1237896.T0KLI9"/>
<dbReference type="Gene3D" id="3.40.47.10">
    <property type="match status" value="2"/>
</dbReference>
<evidence type="ECO:0000259" key="9">
    <source>
        <dbReference type="PROSITE" id="PS52004"/>
    </source>
</evidence>
<evidence type="ECO:0000313" key="11">
    <source>
        <dbReference type="EMBL" id="EQB52864.1"/>
    </source>
</evidence>
<feature type="domain" description="Carrier" evidence="8">
    <location>
        <begin position="1666"/>
        <end position="1747"/>
    </location>
</feature>
<dbReference type="SUPFAM" id="SSF52151">
    <property type="entry name" value="FabD/lysophospholipase-like"/>
    <property type="match status" value="1"/>
</dbReference>
<dbReference type="PANTHER" id="PTHR43775">
    <property type="entry name" value="FATTY ACID SYNTHASE"/>
    <property type="match status" value="1"/>
</dbReference>
<dbReference type="GO" id="GO:0006633">
    <property type="term" value="P:fatty acid biosynthetic process"/>
    <property type="evidence" value="ECO:0007669"/>
    <property type="project" value="TreeGrafter"/>
</dbReference>
<accession>T0KLI9</accession>
<evidence type="ECO:0000256" key="3">
    <source>
        <dbReference type="ARBA" id="ARBA00022603"/>
    </source>
</evidence>
<dbReference type="InterPro" id="IPR013217">
    <property type="entry name" value="Methyltransf_12"/>
</dbReference>
<dbReference type="InterPro" id="IPR049552">
    <property type="entry name" value="PKS_DH_N"/>
</dbReference>
<dbReference type="Pfam" id="PF08659">
    <property type="entry name" value="KR"/>
    <property type="match status" value="1"/>
</dbReference>
<dbReference type="Gene3D" id="3.40.366.10">
    <property type="entry name" value="Malonyl-Coenzyme A Acyl Carrier Protein, domain 2"/>
    <property type="match status" value="1"/>
</dbReference>
<dbReference type="GO" id="GO:0031177">
    <property type="term" value="F:phosphopantetheine binding"/>
    <property type="evidence" value="ECO:0007669"/>
    <property type="project" value="InterPro"/>
</dbReference>
<keyword evidence="1" id="KW-0596">Phosphopantetheine</keyword>
<dbReference type="GO" id="GO:0044550">
    <property type="term" value="P:secondary metabolite biosynthetic process"/>
    <property type="evidence" value="ECO:0007669"/>
    <property type="project" value="TreeGrafter"/>
</dbReference>
<dbReference type="SMART" id="SM00827">
    <property type="entry name" value="PKS_AT"/>
    <property type="match status" value="1"/>
</dbReference>
<gene>
    <name evidence="11" type="ORF">CGLO_07468</name>
</gene>
<dbReference type="PROSITE" id="PS00012">
    <property type="entry name" value="PHOSPHOPANTETHEINE"/>
    <property type="match status" value="1"/>
</dbReference>
<dbReference type="InterPro" id="IPR049900">
    <property type="entry name" value="PKS_mFAS_DH"/>
</dbReference>
<dbReference type="SMART" id="SM00825">
    <property type="entry name" value="PKS_KS"/>
    <property type="match status" value="1"/>
</dbReference>
<keyword evidence="3" id="KW-0489">Methyltransferase</keyword>
<dbReference type="SUPFAM" id="SSF53335">
    <property type="entry name" value="S-adenosyl-L-methionine-dependent methyltransferases"/>
    <property type="match status" value="1"/>
</dbReference>
<keyword evidence="4" id="KW-0808">Transferase</keyword>
<dbReference type="InterPro" id="IPR016036">
    <property type="entry name" value="Malonyl_transacylase_ACP-bd"/>
</dbReference>
<dbReference type="Gene3D" id="1.10.1200.10">
    <property type="entry name" value="ACP-like"/>
    <property type="match status" value="1"/>
</dbReference>
<dbReference type="InterPro" id="IPR020806">
    <property type="entry name" value="PKS_PP-bd"/>
</dbReference>
<feature type="domain" description="PKS/mFAS DH" evidence="10">
    <location>
        <begin position="857"/>
        <end position="1234"/>
    </location>
</feature>
<proteinExistence type="predicted"/>
<feature type="domain" description="Ketosynthase family 3 (KS3)" evidence="9">
    <location>
        <begin position="18"/>
        <end position="319"/>
    </location>
</feature>
<dbReference type="PROSITE" id="PS52019">
    <property type="entry name" value="PKS_MFAS_DH"/>
    <property type="match status" value="1"/>
</dbReference>
<dbReference type="SUPFAM" id="SSF55048">
    <property type="entry name" value="Probable ACP-binding domain of malonyl-CoA ACP transacylase"/>
    <property type="match status" value="1"/>
</dbReference>